<gene>
    <name evidence="2" type="ORF">H9I45_09315</name>
</gene>
<dbReference type="PROSITE" id="PS51257">
    <property type="entry name" value="PROKAR_LIPOPROTEIN"/>
    <property type="match status" value="1"/>
</dbReference>
<sequence length="121" mass="13918">MKKFIFLFLVGTFFTSCDSQKEIKTISTKELKTLLAKENIQLMDVRSPKEIKEGTIETAIFANYFDDDFTEKAMNRLEKSKPVYLVCRSGNRSGKASKILQEKGYDVINISGGYNQWKKEN</sequence>
<accession>A0A7L8AC50</accession>
<dbReference type="PROSITE" id="PS50206">
    <property type="entry name" value="RHODANESE_3"/>
    <property type="match status" value="1"/>
</dbReference>
<dbReference type="CDD" id="cd00158">
    <property type="entry name" value="RHOD"/>
    <property type="match status" value="1"/>
</dbReference>
<proteinExistence type="predicted"/>
<dbReference type="Pfam" id="PF00581">
    <property type="entry name" value="Rhodanese"/>
    <property type="match status" value="1"/>
</dbReference>
<keyword evidence="3" id="KW-1185">Reference proteome</keyword>
<dbReference type="SUPFAM" id="SSF52821">
    <property type="entry name" value="Rhodanese/Cell cycle control phosphatase"/>
    <property type="match status" value="1"/>
</dbReference>
<dbReference type="InterPro" id="IPR036873">
    <property type="entry name" value="Rhodanese-like_dom_sf"/>
</dbReference>
<dbReference type="Proteomes" id="UP000516764">
    <property type="component" value="Chromosome"/>
</dbReference>
<reference evidence="2 3" key="1">
    <citation type="journal article" date="2016" name="Int. J. Syst. Evol. Microbiol.">
        <title>Polaribacter haliotis sp. nov., isolated from the gut of abalone Haliotis discus hannai.</title>
        <authorList>
            <person name="Kim Y.O."/>
            <person name="Park I.S."/>
            <person name="Park S."/>
            <person name="Nam B.H."/>
            <person name="Park J.M."/>
            <person name="Kim D.G."/>
            <person name="Yoon J.H."/>
        </authorList>
    </citation>
    <scope>NUCLEOTIDE SEQUENCE [LARGE SCALE GENOMIC DNA]</scope>
    <source>
        <strain evidence="2 3">KCTC 52418</strain>
    </source>
</reference>
<dbReference type="InterPro" id="IPR001763">
    <property type="entry name" value="Rhodanese-like_dom"/>
</dbReference>
<feature type="domain" description="Rhodanese" evidence="1">
    <location>
        <begin position="36"/>
        <end position="121"/>
    </location>
</feature>
<dbReference type="RefSeq" id="WP_088354850.1">
    <property type="nucleotide sequence ID" value="NZ_CP061813.1"/>
</dbReference>
<dbReference type="KEGG" id="phal:H9I45_09315"/>
<dbReference type="SMART" id="SM00450">
    <property type="entry name" value="RHOD"/>
    <property type="match status" value="1"/>
</dbReference>
<protein>
    <submittedName>
        <fullName evidence="2">Rhodanese-like domain-containing protein</fullName>
    </submittedName>
</protein>
<dbReference type="PANTHER" id="PTHR43031">
    <property type="entry name" value="FAD-DEPENDENT OXIDOREDUCTASE"/>
    <property type="match status" value="1"/>
</dbReference>
<evidence type="ECO:0000313" key="3">
    <source>
        <dbReference type="Proteomes" id="UP000516764"/>
    </source>
</evidence>
<dbReference type="OrthoDB" id="9808735at2"/>
<dbReference type="AlphaFoldDB" id="A0A7L8AC50"/>
<dbReference type="InterPro" id="IPR050229">
    <property type="entry name" value="GlpE_sulfurtransferase"/>
</dbReference>
<dbReference type="PANTHER" id="PTHR43031:SF17">
    <property type="entry name" value="SULFURTRANSFERASE YTWF-RELATED"/>
    <property type="match status" value="1"/>
</dbReference>
<dbReference type="EMBL" id="CP061813">
    <property type="protein sequence ID" value="QOD59562.1"/>
    <property type="molecule type" value="Genomic_DNA"/>
</dbReference>
<evidence type="ECO:0000259" key="1">
    <source>
        <dbReference type="PROSITE" id="PS50206"/>
    </source>
</evidence>
<organism evidence="2 3">
    <name type="scientific">Polaribacter haliotis</name>
    <dbReference type="NCBI Taxonomy" id="1888915"/>
    <lineage>
        <taxon>Bacteria</taxon>
        <taxon>Pseudomonadati</taxon>
        <taxon>Bacteroidota</taxon>
        <taxon>Flavobacteriia</taxon>
        <taxon>Flavobacteriales</taxon>
        <taxon>Flavobacteriaceae</taxon>
    </lineage>
</organism>
<name>A0A7L8AC50_9FLAO</name>
<evidence type="ECO:0000313" key="2">
    <source>
        <dbReference type="EMBL" id="QOD59562.1"/>
    </source>
</evidence>
<dbReference type="Gene3D" id="3.40.250.10">
    <property type="entry name" value="Rhodanese-like domain"/>
    <property type="match status" value="1"/>
</dbReference>